<dbReference type="SMART" id="SM01121">
    <property type="entry name" value="Dak1_2"/>
    <property type="match status" value="1"/>
</dbReference>
<sequence length="565" mass="60812">MADNKTPSSLRVHESLTVLDGGLLRELVKAAAAWLNRNKEKVNALNVFPVPDGDTGTNMNLTMRSALKELEASPATRLDEVAKVVAQGALLGARGNSGVILSQLLRGFARGLEGKETATTADIAVAFQMASKAAYSAVMKPVEGTILTVAREAAEEAERSAAATDDIVQLLENVLNAAQEALRRTPEMLQVLKDAGVVDSGGQGLVFLFEGMVRYLKGEPVEQPSETSAIPDHLPELDAPPEPLADGRYGYDIQFLIRGENLDVDAIREVITSMGDCALVVGDSNVVKVHVHCLNPGPALEYGANLGMLDDIVVENMDLQYEQFKQQAEHAPTTPPMPTKRVSTEAATGIATVAVVPGDGLREVFESLNVSAIVPGGQTMNPSTQDLLEAINAVESDTVIVLPNNKNIILAAQQAAELSEKTVYVVPTRTVPQGIAAMMAFNFKSDVESNVQNMQEAAEHVVSGEVTRAVRTTQIDGVEVQEGDFIGILDGRLVVAAKDLTEVVRSMLKTADPARFEIATFYYGADLSEEEAHRVIETLRAEFPELEMEVVYGGQPNYHFFFSLE</sequence>
<evidence type="ECO:0000313" key="2">
    <source>
        <dbReference type="EMBL" id="GAP62166.1"/>
    </source>
</evidence>
<dbReference type="Gene3D" id="1.25.40.340">
    <property type="match status" value="1"/>
</dbReference>
<dbReference type="RefSeq" id="WP_054492086.1">
    <property type="nucleotide sequence ID" value="NZ_BBZA01000034.1"/>
</dbReference>
<dbReference type="NCBIfam" id="TIGR03599">
    <property type="entry name" value="YloV"/>
    <property type="match status" value="1"/>
</dbReference>
<dbReference type="Pfam" id="PF02734">
    <property type="entry name" value="Dak2"/>
    <property type="match status" value="1"/>
</dbReference>
<dbReference type="InterPro" id="IPR019986">
    <property type="entry name" value="YloV-like"/>
</dbReference>
<dbReference type="InterPro" id="IPR004007">
    <property type="entry name" value="DhaL_dom"/>
</dbReference>
<protein>
    <recommendedName>
        <fullName evidence="1">DhaL domain-containing protein</fullName>
    </recommendedName>
</protein>
<dbReference type="Pfam" id="PF13684">
    <property type="entry name" value="FakA-like_C"/>
    <property type="match status" value="1"/>
</dbReference>
<feature type="domain" description="DhaL" evidence="1">
    <location>
        <begin position="22"/>
        <end position="214"/>
    </location>
</feature>
<name>A0A0M8K7Z0_9CHLR</name>
<dbReference type="STRING" id="872965.SE16_13425"/>
<dbReference type="Pfam" id="PF21645">
    <property type="entry name" value="FakA-like_M"/>
    <property type="match status" value="1"/>
</dbReference>
<dbReference type="PANTHER" id="PTHR33434:SF4">
    <property type="entry name" value="PHOSPHATASE PROTEIN"/>
    <property type="match status" value="1"/>
</dbReference>
<dbReference type="InterPro" id="IPR048394">
    <property type="entry name" value="FakA-like_M"/>
</dbReference>
<organism evidence="2 3">
    <name type="scientific">Ardenticatena maritima</name>
    <dbReference type="NCBI Taxonomy" id="872965"/>
    <lineage>
        <taxon>Bacteria</taxon>
        <taxon>Bacillati</taxon>
        <taxon>Chloroflexota</taxon>
        <taxon>Ardenticatenia</taxon>
        <taxon>Ardenticatenales</taxon>
        <taxon>Ardenticatenaceae</taxon>
        <taxon>Ardenticatena</taxon>
    </lineage>
</organism>
<proteinExistence type="predicted"/>
<dbReference type="GO" id="GO:0004371">
    <property type="term" value="F:glycerone kinase activity"/>
    <property type="evidence" value="ECO:0007669"/>
    <property type="project" value="InterPro"/>
</dbReference>
<comment type="caution">
    <text evidence="2">The sequence shown here is derived from an EMBL/GenBank/DDBJ whole genome shotgun (WGS) entry which is preliminary data.</text>
</comment>
<dbReference type="GO" id="GO:0006071">
    <property type="term" value="P:glycerol metabolic process"/>
    <property type="evidence" value="ECO:0007669"/>
    <property type="project" value="InterPro"/>
</dbReference>
<dbReference type="OrthoDB" id="9760324at2"/>
<dbReference type="EMBL" id="BBZA01000034">
    <property type="protein sequence ID" value="GAP62166.1"/>
    <property type="molecule type" value="Genomic_DNA"/>
</dbReference>
<dbReference type="SMART" id="SM01120">
    <property type="entry name" value="Dak2"/>
    <property type="match status" value="1"/>
</dbReference>
<gene>
    <name evidence="2" type="ORF">ARMA_0589</name>
</gene>
<keyword evidence="3" id="KW-1185">Reference proteome</keyword>
<dbReference type="PROSITE" id="PS51480">
    <property type="entry name" value="DHAL"/>
    <property type="match status" value="1"/>
</dbReference>
<reference evidence="2 3" key="1">
    <citation type="journal article" date="2015" name="Genome Announc.">
        <title>Draft Genome Sequence of a Heterotrophic Facultative Anaerobic Thermophilic Bacterium, Ardenticatena maritima Strain 110ST.</title>
        <authorList>
            <person name="Kawaichi S."/>
            <person name="Yoshida T."/>
            <person name="Sako Y."/>
            <person name="Nakamura R."/>
        </authorList>
    </citation>
    <scope>NUCLEOTIDE SEQUENCE [LARGE SCALE GENOMIC DNA]</scope>
    <source>
        <strain evidence="2 3">110S</strain>
    </source>
</reference>
<dbReference type="Proteomes" id="UP000037784">
    <property type="component" value="Unassembled WGS sequence"/>
</dbReference>
<dbReference type="InterPro" id="IPR050270">
    <property type="entry name" value="DegV_domain_contain"/>
</dbReference>
<reference evidence="3" key="2">
    <citation type="submission" date="2015-08" db="EMBL/GenBank/DDBJ databases">
        <title>Draft Genome Sequence of a Heterotrophic Facultative Anaerobic Bacterium Ardenticatena maritima Strain 110S.</title>
        <authorList>
            <person name="Kawaichi S."/>
            <person name="Yoshida T."/>
            <person name="Sako Y."/>
            <person name="Nakamura R."/>
        </authorList>
    </citation>
    <scope>NUCLEOTIDE SEQUENCE [LARGE SCALE GENOMIC DNA]</scope>
    <source>
        <strain evidence="3">110S</strain>
    </source>
</reference>
<dbReference type="SUPFAM" id="SSF101473">
    <property type="entry name" value="DhaL-like"/>
    <property type="match status" value="1"/>
</dbReference>
<dbReference type="AlphaFoldDB" id="A0A0M8K7Z0"/>
<dbReference type="PANTHER" id="PTHR33434">
    <property type="entry name" value="DEGV DOMAIN-CONTAINING PROTEIN DR_1986-RELATED"/>
    <property type="match status" value="1"/>
</dbReference>
<evidence type="ECO:0000313" key="3">
    <source>
        <dbReference type="Proteomes" id="UP000037784"/>
    </source>
</evidence>
<accession>A0A0M8K7Z0</accession>
<dbReference type="InterPro" id="IPR033470">
    <property type="entry name" value="FakA-like_C"/>
</dbReference>
<dbReference type="FunCoup" id="A0A0M8K7Z0">
    <property type="interactions" value="13"/>
</dbReference>
<dbReference type="InterPro" id="IPR036117">
    <property type="entry name" value="DhaL_dom_sf"/>
</dbReference>
<evidence type="ECO:0000259" key="1">
    <source>
        <dbReference type="PROSITE" id="PS51480"/>
    </source>
</evidence>
<dbReference type="InParanoid" id="A0A0M8K7Z0"/>